<name>A0A1N6WHG8_9BACI</name>
<dbReference type="AlphaFoldDB" id="A0A1N6WHG8"/>
<organism evidence="1 2">
    <name type="scientific">Domibacillus enclensis</name>
    <dbReference type="NCBI Taxonomy" id="1017273"/>
    <lineage>
        <taxon>Bacteria</taxon>
        <taxon>Bacillati</taxon>
        <taxon>Bacillota</taxon>
        <taxon>Bacilli</taxon>
        <taxon>Bacillales</taxon>
        <taxon>Bacillaceae</taxon>
        <taxon>Domibacillus</taxon>
    </lineage>
</organism>
<protein>
    <submittedName>
        <fullName evidence="1">Uncharacterized protein</fullName>
    </submittedName>
</protein>
<reference evidence="1 2" key="1">
    <citation type="submission" date="2017-01" db="EMBL/GenBank/DDBJ databases">
        <authorList>
            <person name="Mah S.A."/>
            <person name="Swanson W.J."/>
            <person name="Moy G.W."/>
            <person name="Vacquier V.D."/>
        </authorList>
    </citation>
    <scope>NUCLEOTIDE SEQUENCE [LARGE SCALE GENOMIC DNA]</scope>
    <source>
        <strain evidence="1 2">NIO-1016</strain>
    </source>
</reference>
<evidence type="ECO:0000313" key="2">
    <source>
        <dbReference type="Proteomes" id="UP000186385"/>
    </source>
</evidence>
<sequence length="58" mass="6703">MNLAIILISAFASAALMLTVCSFDAHFRIKKAYEAGRLKGREDALNSFHDYRRREWKV</sequence>
<dbReference type="RefSeq" id="WP_156149412.1">
    <property type="nucleotide sequence ID" value="NZ_FTLX01000004.1"/>
</dbReference>
<dbReference type="Proteomes" id="UP000186385">
    <property type="component" value="Unassembled WGS sequence"/>
</dbReference>
<evidence type="ECO:0000313" key="1">
    <source>
        <dbReference type="EMBL" id="SIQ89553.1"/>
    </source>
</evidence>
<dbReference type="EMBL" id="FTLX01000004">
    <property type="protein sequence ID" value="SIQ89553.1"/>
    <property type="molecule type" value="Genomic_DNA"/>
</dbReference>
<proteinExistence type="predicted"/>
<gene>
    <name evidence="1" type="ORF">SAMN05443094_104169</name>
</gene>
<dbReference type="STRING" id="1017273.SAMN05443094_104169"/>
<accession>A0A1N6WHG8</accession>